<name>A0A8K0UYH6_9AGAR</name>
<reference evidence="3" key="1">
    <citation type="journal article" date="2021" name="New Phytol.">
        <title>Evolutionary innovations through gain and loss of genes in the ectomycorrhizal Boletales.</title>
        <authorList>
            <person name="Wu G."/>
            <person name="Miyauchi S."/>
            <person name="Morin E."/>
            <person name="Kuo A."/>
            <person name="Drula E."/>
            <person name="Varga T."/>
            <person name="Kohler A."/>
            <person name="Feng B."/>
            <person name="Cao Y."/>
            <person name="Lipzen A."/>
            <person name="Daum C."/>
            <person name="Hundley H."/>
            <person name="Pangilinan J."/>
            <person name="Johnson J."/>
            <person name="Barry K."/>
            <person name="LaButti K."/>
            <person name="Ng V."/>
            <person name="Ahrendt S."/>
            <person name="Min B."/>
            <person name="Choi I.G."/>
            <person name="Park H."/>
            <person name="Plett J.M."/>
            <person name="Magnuson J."/>
            <person name="Spatafora J.W."/>
            <person name="Nagy L.G."/>
            <person name="Henrissat B."/>
            <person name="Grigoriev I.V."/>
            <person name="Yang Z.L."/>
            <person name="Xu J."/>
            <person name="Martin F.M."/>
        </authorList>
    </citation>
    <scope>NUCLEOTIDE SEQUENCE</scope>
    <source>
        <strain evidence="3">KKN 215</strain>
    </source>
</reference>
<gene>
    <name evidence="3" type="ORF">BXZ70DRAFT_1003935</name>
</gene>
<dbReference type="EMBL" id="JAEVFJ010000002">
    <property type="protein sequence ID" value="KAH8107052.1"/>
    <property type="molecule type" value="Genomic_DNA"/>
</dbReference>
<dbReference type="PANTHER" id="PTHR39605">
    <property type="entry name" value="MAJOR FACILITATOR SUPERFAMILY (MFS) PROFILE DOMAIN-CONTAINING PROTEIN"/>
    <property type="match status" value="1"/>
</dbReference>
<feature type="transmembrane region" description="Helical" evidence="2">
    <location>
        <begin position="76"/>
        <end position="99"/>
    </location>
</feature>
<evidence type="ECO:0000313" key="4">
    <source>
        <dbReference type="Proteomes" id="UP000813824"/>
    </source>
</evidence>
<keyword evidence="2" id="KW-0472">Membrane</keyword>
<feature type="transmembrane region" description="Helical" evidence="2">
    <location>
        <begin position="39"/>
        <end position="64"/>
    </location>
</feature>
<comment type="caution">
    <text evidence="3">The sequence shown here is derived from an EMBL/GenBank/DDBJ whole genome shotgun (WGS) entry which is preliminary data.</text>
</comment>
<dbReference type="Proteomes" id="UP000813824">
    <property type="component" value="Unassembled WGS sequence"/>
</dbReference>
<evidence type="ECO:0000256" key="2">
    <source>
        <dbReference type="SAM" id="Phobius"/>
    </source>
</evidence>
<dbReference type="OrthoDB" id="2550114at2759"/>
<organism evidence="3 4">
    <name type="scientific">Cristinia sonorae</name>
    <dbReference type="NCBI Taxonomy" id="1940300"/>
    <lineage>
        <taxon>Eukaryota</taxon>
        <taxon>Fungi</taxon>
        <taxon>Dikarya</taxon>
        <taxon>Basidiomycota</taxon>
        <taxon>Agaricomycotina</taxon>
        <taxon>Agaricomycetes</taxon>
        <taxon>Agaricomycetidae</taxon>
        <taxon>Agaricales</taxon>
        <taxon>Pleurotineae</taxon>
        <taxon>Stephanosporaceae</taxon>
        <taxon>Cristinia</taxon>
    </lineage>
</organism>
<feature type="transmembrane region" description="Helical" evidence="2">
    <location>
        <begin position="143"/>
        <end position="163"/>
    </location>
</feature>
<feature type="compositionally biased region" description="Polar residues" evidence="1">
    <location>
        <begin position="9"/>
        <end position="21"/>
    </location>
</feature>
<keyword evidence="2" id="KW-1133">Transmembrane helix</keyword>
<proteinExistence type="predicted"/>
<keyword evidence="2" id="KW-0812">Transmembrane</keyword>
<dbReference type="AlphaFoldDB" id="A0A8K0UYH6"/>
<protein>
    <submittedName>
        <fullName evidence="3">Uncharacterized protein</fullName>
    </submittedName>
</protein>
<feature type="transmembrane region" description="Helical" evidence="2">
    <location>
        <begin position="119"/>
        <end position="136"/>
    </location>
</feature>
<accession>A0A8K0UYH6</accession>
<dbReference type="PANTHER" id="PTHR39605:SF1">
    <property type="entry name" value="MAJOR FACILITATOR SUPERFAMILY (MFS) PROFILE DOMAIN-CONTAINING PROTEIN"/>
    <property type="match status" value="1"/>
</dbReference>
<evidence type="ECO:0000256" key="1">
    <source>
        <dbReference type="SAM" id="MobiDB-lite"/>
    </source>
</evidence>
<feature type="region of interest" description="Disordered" evidence="1">
    <location>
        <begin position="1"/>
        <end position="31"/>
    </location>
</feature>
<evidence type="ECO:0000313" key="3">
    <source>
        <dbReference type="EMBL" id="KAH8107052.1"/>
    </source>
</evidence>
<keyword evidence="4" id="KW-1185">Reference proteome</keyword>
<sequence length="205" mass="22151">MSPIEMKELNQQPQQASTKDTSGPDIRSTDERDQTVTTWAYAATALLSSFAVILIFTPQVLLFVSETAADRRVTLTPLEAFLALHGGILLLAFSMALLFNVPNQTVLSSHTPVAPGHPLLIPLTTACTVSAFIAYNTKSVSSLAFIVFLGSATIGGWGLWTALFGGSSYHSRKTGADKRTSGFLFGNKAAASTQKKQWRKEQKTR</sequence>